<feature type="binding site" evidence="13">
    <location>
        <begin position="143"/>
        <end position="145"/>
    </location>
    <ligand>
        <name>substrate</name>
    </ligand>
</feature>
<organism evidence="16 17">
    <name type="scientific">Pirellula staleyi (strain ATCC 27377 / DSM 6068 / ICPB 4128)</name>
    <name type="common">Pirella staleyi</name>
    <dbReference type="NCBI Taxonomy" id="530564"/>
    <lineage>
        <taxon>Bacteria</taxon>
        <taxon>Pseudomonadati</taxon>
        <taxon>Planctomycetota</taxon>
        <taxon>Planctomycetia</taxon>
        <taxon>Pirellulales</taxon>
        <taxon>Pirellulaceae</taxon>
        <taxon>Pirellula</taxon>
    </lineage>
</organism>
<dbReference type="Gene3D" id="3.90.1170.20">
    <property type="entry name" value="Quinolinate phosphoribosyl transferase, N-terminal domain"/>
    <property type="match status" value="1"/>
</dbReference>
<feature type="binding site" evidence="13">
    <location>
        <position position="167"/>
    </location>
    <ligand>
        <name>substrate</name>
    </ligand>
</feature>
<dbReference type="OrthoDB" id="9782546at2"/>
<dbReference type="PANTHER" id="PTHR32179">
    <property type="entry name" value="NICOTINATE-NUCLEOTIDE PYROPHOSPHORYLASE [CARBOXYLATING]"/>
    <property type="match status" value="1"/>
</dbReference>
<feature type="binding site" evidence="13">
    <location>
        <position position="177"/>
    </location>
    <ligand>
        <name>substrate</name>
    </ligand>
</feature>
<comment type="subunit">
    <text evidence="4">Hexamer formed by 3 homodimers.</text>
</comment>
<evidence type="ECO:0000256" key="10">
    <source>
        <dbReference type="ARBA" id="ARBA00047445"/>
    </source>
</evidence>
<keyword evidence="6" id="KW-0662">Pyridine nucleotide biosynthesis</keyword>
<dbReference type="InterPro" id="IPR004393">
    <property type="entry name" value="NadC"/>
</dbReference>
<evidence type="ECO:0000313" key="17">
    <source>
        <dbReference type="Proteomes" id="UP000001887"/>
    </source>
</evidence>
<dbReference type="AlphaFoldDB" id="D2QZ93"/>
<evidence type="ECO:0000256" key="12">
    <source>
        <dbReference type="PIRNR" id="PIRNR006250"/>
    </source>
</evidence>
<dbReference type="SUPFAM" id="SSF51690">
    <property type="entry name" value="Nicotinate/Quinolinate PRTase C-terminal domain-like"/>
    <property type="match status" value="1"/>
</dbReference>
<dbReference type="EMBL" id="CP001848">
    <property type="protein sequence ID" value="ADB18285.1"/>
    <property type="molecule type" value="Genomic_DNA"/>
</dbReference>
<dbReference type="PIRSF" id="PIRSF006250">
    <property type="entry name" value="NadC_ModD"/>
    <property type="match status" value="1"/>
</dbReference>
<evidence type="ECO:0000259" key="15">
    <source>
        <dbReference type="Pfam" id="PF02749"/>
    </source>
</evidence>
<comment type="similarity">
    <text evidence="3 12">Belongs to the NadC/ModD family.</text>
</comment>
<evidence type="ECO:0000256" key="3">
    <source>
        <dbReference type="ARBA" id="ARBA00009400"/>
    </source>
</evidence>
<dbReference type="InterPro" id="IPR013785">
    <property type="entry name" value="Aldolase_TIM"/>
</dbReference>
<dbReference type="NCBIfam" id="TIGR00078">
    <property type="entry name" value="nadC"/>
    <property type="match status" value="1"/>
</dbReference>
<feature type="domain" description="Quinolinate phosphoribosyl transferase N-terminal" evidence="15">
    <location>
        <begin position="35"/>
        <end position="120"/>
    </location>
</feature>
<comment type="function">
    <text evidence="1">Involved in the catabolism of quinolinic acid (QA).</text>
</comment>
<dbReference type="FunFam" id="3.90.1170.20:FF:000001">
    <property type="entry name" value="Nicotinate-nucleotide diphosphorylase (Carboxylating)"/>
    <property type="match status" value="1"/>
</dbReference>
<dbReference type="Pfam" id="PF01729">
    <property type="entry name" value="QRPTase_C"/>
    <property type="match status" value="1"/>
</dbReference>
<evidence type="ECO:0000256" key="2">
    <source>
        <dbReference type="ARBA" id="ARBA00004893"/>
    </source>
</evidence>
<dbReference type="InterPro" id="IPR002638">
    <property type="entry name" value="Quinolinate_PRibosylTrfase_C"/>
</dbReference>
<evidence type="ECO:0000313" key="16">
    <source>
        <dbReference type="EMBL" id="ADB18285.1"/>
    </source>
</evidence>
<dbReference type="HOGENOM" id="CLU_039622_0_1_0"/>
<name>D2QZ93_PIRSD</name>
<dbReference type="Pfam" id="PF02749">
    <property type="entry name" value="QRPTase_N"/>
    <property type="match status" value="1"/>
</dbReference>
<dbReference type="GO" id="GO:0034213">
    <property type="term" value="P:quinolinate catabolic process"/>
    <property type="evidence" value="ECO:0007669"/>
    <property type="project" value="TreeGrafter"/>
</dbReference>
<evidence type="ECO:0000256" key="4">
    <source>
        <dbReference type="ARBA" id="ARBA00011218"/>
    </source>
</evidence>
<evidence type="ECO:0000256" key="7">
    <source>
        <dbReference type="ARBA" id="ARBA00022676"/>
    </source>
</evidence>
<keyword evidence="7 12" id="KW-0328">Glycosyltransferase</keyword>
<keyword evidence="17" id="KW-1185">Reference proteome</keyword>
<dbReference type="PANTHER" id="PTHR32179:SF3">
    <property type="entry name" value="NICOTINATE-NUCLEOTIDE PYROPHOSPHORYLASE [CARBOXYLATING]"/>
    <property type="match status" value="1"/>
</dbReference>
<feature type="domain" description="Quinolinate phosphoribosyl transferase C-terminal" evidence="14">
    <location>
        <begin position="122"/>
        <end position="306"/>
    </location>
</feature>
<dbReference type="Gene3D" id="3.20.20.70">
    <property type="entry name" value="Aldolase class I"/>
    <property type="match status" value="1"/>
</dbReference>
<gene>
    <name evidence="16" type="ordered locus">Psta_3624</name>
</gene>
<dbReference type="InterPro" id="IPR036068">
    <property type="entry name" value="Nicotinate_pribotase-like_C"/>
</dbReference>
<dbReference type="GO" id="GO:0005737">
    <property type="term" value="C:cytoplasm"/>
    <property type="evidence" value="ECO:0007669"/>
    <property type="project" value="TreeGrafter"/>
</dbReference>
<accession>D2QZ93</accession>
<sequence>MPRDYHQIVWSPAVEEDCRRIIRLAVLEDFGQTYDWTTVSLVPEGVEASAYIAARKPGVVSGLATTSVVLEEMEIPASLELLAKDGDQVAAGQKLAKITGEARDLLSSERIILNLLGRLSGIATLTRQYVDAIAGTHAQVYDTRKTTPGWRRLEKYAVYCGGGRNHRLGLFDAVLIKDNHLAFGTQQSAEERFTIAAAVEKSRQFVAEYHAGQTTEPLMIEVEVDTLQQFRDVLPARPDIVLLDNMSCAQLREAVAIRNELAPDVQLEASGGVNLSTIRDIASTGVERISVGALTHSAIALDVGLDWIS</sequence>
<evidence type="ECO:0000256" key="13">
    <source>
        <dbReference type="PIRSR" id="PIRSR006250-1"/>
    </source>
</evidence>
<dbReference type="EC" id="2.4.2.19" evidence="5"/>
<dbReference type="KEGG" id="psl:Psta_3624"/>
<comment type="catalytic activity">
    <reaction evidence="10">
        <text>nicotinate beta-D-ribonucleotide + CO2 + diphosphate = quinolinate + 5-phospho-alpha-D-ribose 1-diphosphate + 2 H(+)</text>
        <dbReference type="Rhea" id="RHEA:12733"/>
        <dbReference type="ChEBI" id="CHEBI:15378"/>
        <dbReference type="ChEBI" id="CHEBI:16526"/>
        <dbReference type="ChEBI" id="CHEBI:29959"/>
        <dbReference type="ChEBI" id="CHEBI:33019"/>
        <dbReference type="ChEBI" id="CHEBI:57502"/>
        <dbReference type="ChEBI" id="CHEBI:58017"/>
        <dbReference type="EC" id="2.4.2.19"/>
    </reaction>
</comment>
<dbReference type="CDD" id="cd01572">
    <property type="entry name" value="QPRTase"/>
    <property type="match status" value="1"/>
</dbReference>
<dbReference type="InterPro" id="IPR027277">
    <property type="entry name" value="NadC/ModD"/>
</dbReference>
<evidence type="ECO:0000256" key="5">
    <source>
        <dbReference type="ARBA" id="ARBA00011944"/>
    </source>
</evidence>
<proteinExistence type="inferred from homology"/>
<dbReference type="UniPathway" id="UPA00253">
    <property type="reaction ID" value="UER00331"/>
</dbReference>
<reference evidence="16 17" key="1">
    <citation type="journal article" date="2009" name="Stand. Genomic Sci.">
        <title>Complete genome sequence of Pirellula staleyi type strain (ATCC 27377).</title>
        <authorList>
            <person name="Clum A."/>
            <person name="Tindall B.J."/>
            <person name="Sikorski J."/>
            <person name="Ivanova N."/>
            <person name="Mavrommatis K."/>
            <person name="Lucas S."/>
            <person name="Glavina del Rio T."/>
            <person name="Nolan M."/>
            <person name="Chen F."/>
            <person name="Tice H."/>
            <person name="Pitluck S."/>
            <person name="Cheng J.F."/>
            <person name="Chertkov O."/>
            <person name="Brettin T."/>
            <person name="Han C."/>
            <person name="Detter J.C."/>
            <person name="Kuske C."/>
            <person name="Bruce D."/>
            <person name="Goodwin L."/>
            <person name="Ovchinikova G."/>
            <person name="Pati A."/>
            <person name="Mikhailova N."/>
            <person name="Chen A."/>
            <person name="Palaniappan K."/>
            <person name="Land M."/>
            <person name="Hauser L."/>
            <person name="Chang Y.J."/>
            <person name="Jeffries C.D."/>
            <person name="Chain P."/>
            <person name="Rohde M."/>
            <person name="Goker M."/>
            <person name="Bristow J."/>
            <person name="Eisen J.A."/>
            <person name="Markowitz V."/>
            <person name="Hugenholtz P."/>
            <person name="Kyrpides N.C."/>
            <person name="Klenk H.P."/>
            <person name="Lapidus A."/>
        </authorList>
    </citation>
    <scope>NUCLEOTIDE SEQUENCE [LARGE SCALE GENOMIC DNA]</scope>
    <source>
        <strain evidence="17">ATCC 27377 / DSM 6068 / ICPB 4128</strain>
    </source>
</reference>
<feature type="binding site" evidence="13">
    <location>
        <begin position="270"/>
        <end position="272"/>
    </location>
    <ligand>
        <name>substrate</name>
    </ligand>
</feature>
<evidence type="ECO:0000256" key="11">
    <source>
        <dbReference type="ARBA" id="ARBA00069173"/>
    </source>
</evidence>
<comment type="pathway">
    <text evidence="2">Cofactor biosynthesis; NAD(+) biosynthesis; nicotinate D-ribonucleotide from quinolinate: step 1/1.</text>
</comment>
<feature type="binding site" evidence="13">
    <location>
        <position position="223"/>
    </location>
    <ligand>
        <name>substrate</name>
    </ligand>
</feature>
<evidence type="ECO:0000256" key="8">
    <source>
        <dbReference type="ARBA" id="ARBA00022679"/>
    </source>
</evidence>
<dbReference type="STRING" id="530564.Psta_3624"/>
<dbReference type="InterPro" id="IPR037128">
    <property type="entry name" value="Quinolinate_PRibosylTase_N_sf"/>
</dbReference>
<dbReference type="FunFam" id="3.20.20.70:FF:000030">
    <property type="entry name" value="Nicotinate-nucleotide pyrophosphorylase, carboxylating"/>
    <property type="match status" value="1"/>
</dbReference>
<dbReference type="SUPFAM" id="SSF54675">
    <property type="entry name" value="Nicotinate/Quinolinate PRTase N-terminal domain-like"/>
    <property type="match status" value="1"/>
</dbReference>
<evidence type="ECO:0000256" key="9">
    <source>
        <dbReference type="ARBA" id="ARBA00033102"/>
    </source>
</evidence>
<dbReference type="InterPro" id="IPR022412">
    <property type="entry name" value="Quinolinate_PRibosylTrfase_N"/>
</dbReference>
<evidence type="ECO:0000256" key="1">
    <source>
        <dbReference type="ARBA" id="ARBA00003237"/>
    </source>
</evidence>
<dbReference type="Proteomes" id="UP000001887">
    <property type="component" value="Chromosome"/>
</dbReference>
<evidence type="ECO:0000259" key="14">
    <source>
        <dbReference type="Pfam" id="PF01729"/>
    </source>
</evidence>
<evidence type="ECO:0000256" key="6">
    <source>
        <dbReference type="ARBA" id="ARBA00022642"/>
    </source>
</evidence>
<feature type="binding site" evidence="13">
    <location>
        <position position="110"/>
    </location>
    <ligand>
        <name>substrate</name>
    </ligand>
</feature>
<dbReference type="GO" id="GO:0004514">
    <property type="term" value="F:nicotinate-nucleotide diphosphorylase (carboxylating) activity"/>
    <property type="evidence" value="ECO:0007669"/>
    <property type="project" value="UniProtKB-EC"/>
</dbReference>
<keyword evidence="8 12" id="KW-0808">Transferase</keyword>
<protein>
    <recommendedName>
        <fullName evidence="11">Probable nicotinate-nucleotide pyrophosphorylase [carboxylating]</fullName>
        <ecNumber evidence="5">2.4.2.19</ecNumber>
    </recommendedName>
    <alternativeName>
        <fullName evidence="9">Quinolinate phosphoribosyltransferase [decarboxylating]</fullName>
    </alternativeName>
</protein>
<feature type="binding site" evidence="13">
    <location>
        <position position="244"/>
    </location>
    <ligand>
        <name>substrate</name>
    </ligand>
</feature>
<dbReference type="eggNOG" id="COG0157">
    <property type="taxonomic scope" value="Bacteria"/>
</dbReference>
<feature type="binding site" evidence="13">
    <location>
        <begin position="291"/>
        <end position="293"/>
    </location>
    <ligand>
        <name>substrate</name>
    </ligand>
</feature>
<dbReference type="GO" id="GO:0009435">
    <property type="term" value="P:NAD+ biosynthetic process"/>
    <property type="evidence" value="ECO:0007669"/>
    <property type="project" value="UniProtKB-UniPathway"/>
</dbReference>